<dbReference type="KEGG" id="osu:NT6N_05630"/>
<protein>
    <submittedName>
        <fullName evidence="3">Exopolyphosphatase</fullName>
    </submittedName>
</protein>
<evidence type="ECO:0000259" key="1">
    <source>
        <dbReference type="Pfam" id="PF02541"/>
    </source>
</evidence>
<gene>
    <name evidence="3" type="ORF">NT6N_05630</name>
</gene>
<accession>A0AAT9FHR5</accession>
<name>A0AAT9FHR5_9BACT</name>
<organism evidence="3">
    <name type="scientific">Oceaniferula spumae</name>
    <dbReference type="NCBI Taxonomy" id="2979115"/>
    <lineage>
        <taxon>Bacteria</taxon>
        <taxon>Pseudomonadati</taxon>
        <taxon>Verrucomicrobiota</taxon>
        <taxon>Verrucomicrobiia</taxon>
        <taxon>Verrucomicrobiales</taxon>
        <taxon>Verrucomicrobiaceae</taxon>
        <taxon>Oceaniferula</taxon>
    </lineage>
</organism>
<dbReference type="CDD" id="cd00077">
    <property type="entry name" value="HDc"/>
    <property type="match status" value="1"/>
</dbReference>
<dbReference type="Pfam" id="PF02541">
    <property type="entry name" value="Ppx-GppA"/>
    <property type="match status" value="1"/>
</dbReference>
<dbReference type="EMBL" id="AP026866">
    <property type="protein sequence ID" value="BDS05523.1"/>
    <property type="molecule type" value="Genomic_DNA"/>
</dbReference>
<dbReference type="InterPro" id="IPR050273">
    <property type="entry name" value="GppA/Ppx_hydrolase"/>
</dbReference>
<dbReference type="Gene3D" id="1.10.3210.10">
    <property type="entry name" value="Hypothetical protein af1432"/>
    <property type="match status" value="1"/>
</dbReference>
<dbReference type="SUPFAM" id="SSF109604">
    <property type="entry name" value="HD-domain/PDEase-like"/>
    <property type="match status" value="1"/>
</dbReference>
<dbReference type="Pfam" id="PF21447">
    <property type="entry name" value="Ppx-GppA_III"/>
    <property type="match status" value="1"/>
</dbReference>
<proteinExistence type="predicted"/>
<dbReference type="PANTHER" id="PTHR30005">
    <property type="entry name" value="EXOPOLYPHOSPHATASE"/>
    <property type="match status" value="1"/>
</dbReference>
<dbReference type="InterPro" id="IPR048950">
    <property type="entry name" value="Ppx_GppA_C"/>
</dbReference>
<evidence type="ECO:0000313" key="3">
    <source>
        <dbReference type="EMBL" id="BDS05523.1"/>
    </source>
</evidence>
<dbReference type="Gene3D" id="3.30.420.150">
    <property type="entry name" value="Exopolyphosphatase. Domain 2"/>
    <property type="match status" value="1"/>
</dbReference>
<dbReference type="PANTHER" id="PTHR30005:SF0">
    <property type="entry name" value="RETROGRADE REGULATION PROTEIN 2"/>
    <property type="match status" value="1"/>
</dbReference>
<dbReference type="SUPFAM" id="SSF53067">
    <property type="entry name" value="Actin-like ATPase domain"/>
    <property type="match status" value="2"/>
</dbReference>
<dbReference type="InterPro" id="IPR003695">
    <property type="entry name" value="Ppx_GppA_N"/>
</dbReference>
<reference evidence="3" key="1">
    <citation type="submission" date="2024-07" db="EMBL/GenBank/DDBJ databases">
        <title>Complete genome sequence of Verrucomicrobiaceae bacterium NT6N.</title>
        <authorList>
            <person name="Huang C."/>
            <person name="Takami H."/>
            <person name="Hamasaki K."/>
        </authorList>
    </citation>
    <scope>NUCLEOTIDE SEQUENCE</scope>
    <source>
        <strain evidence="3">NT6N</strain>
    </source>
</reference>
<dbReference type="AlphaFoldDB" id="A0AAT9FHR5"/>
<evidence type="ECO:0000259" key="2">
    <source>
        <dbReference type="Pfam" id="PF21447"/>
    </source>
</evidence>
<dbReference type="InterPro" id="IPR003607">
    <property type="entry name" value="HD/PDEase_dom"/>
</dbReference>
<feature type="domain" description="Ppx/GppA phosphatase N-terminal" evidence="1">
    <location>
        <begin position="85"/>
        <end position="351"/>
    </location>
</feature>
<sequence length="555" mass="61943">MAFFLLLNHLCHYFTQDISVVPAHNTFTARAPRPKQPFLMTPATPLSLQASIHIGASSISMLVVENRPDNAGGTESLPGDFLEQTIPLARDIFQRGSIRRSTIERCVKILNGYLETLRELGATDDTPIRAVATNILIEASNHDAFLNRIQIGCGMQIDTLDDGEMTRLIYLKTRRRLRDTPSMKKRTTLVVHVGPGNTRALLFKNGRISDYTNYRLGVYRTNEAVAGNELSGTNLSKTIREHIRSLINQIHHNYNESGIEELVIIGYEIQHLAHVLAKPGKTKSSPQALTELTTQVSAMSEESRVKKFQLDYTTAQAIVPALEINLAIAKILGVETLRLPGSDYERGLLLDLPATFSLTEGFQNEVLRSAEGLAKKYKVHRAHSMQVARLSQAIFEFTADLHQLDEHDALLLRCAALVHECGNFVSVRAHHKHSHYIILNSEIFGLGQRDISIIALIARYHRKSGPKSNHAGYRSLNSEDRMRVSKLASILRVSDALDRSHSNRIGNLKIRIQKQKLVIELEGITDASAERLAMAPKANLFHDIFGLRVTLEEGA</sequence>
<dbReference type="Gene3D" id="3.30.420.40">
    <property type="match status" value="1"/>
</dbReference>
<feature type="domain" description="Ppx/GppA phosphatase C-terminal" evidence="2">
    <location>
        <begin position="368"/>
        <end position="522"/>
    </location>
</feature>
<dbReference type="GO" id="GO:0016462">
    <property type="term" value="F:pyrophosphatase activity"/>
    <property type="evidence" value="ECO:0007669"/>
    <property type="project" value="TreeGrafter"/>
</dbReference>
<dbReference type="InterPro" id="IPR043129">
    <property type="entry name" value="ATPase_NBD"/>
</dbReference>